<sequence>IPPGSVMKAVISDDMKKEIPPGSVMKAVIRPGGGLAHPREGDQILFHCTTRTGNGVVVDSTRSEYGGCGFPTRLVLGKSKMIRGWEEGIPSMQKGEVAMLRIKPEFHYGDESCLVEVSENFPKSEELLFEIELLDFFKVKVISDDLGVTKQVLTEGEGWETAREPYEVKA</sequence>
<evidence type="ECO:0000256" key="4">
    <source>
        <dbReference type="ARBA" id="ARBA00023235"/>
    </source>
</evidence>
<evidence type="ECO:0000313" key="8">
    <source>
        <dbReference type="Proteomes" id="UP000824469"/>
    </source>
</evidence>
<feature type="domain" description="PPIase FKBP-type" evidence="6">
    <location>
        <begin position="41"/>
        <end position="137"/>
    </location>
</feature>
<dbReference type="InterPro" id="IPR046357">
    <property type="entry name" value="PPIase_dom_sf"/>
</dbReference>
<gene>
    <name evidence="7" type="ORF">KI387_013215</name>
</gene>
<feature type="non-terminal residue" evidence="7">
    <location>
        <position position="1"/>
    </location>
</feature>
<dbReference type="PANTHER" id="PTHR10516">
    <property type="entry name" value="PEPTIDYL-PROLYL CIS-TRANS ISOMERASE"/>
    <property type="match status" value="1"/>
</dbReference>
<dbReference type="EC" id="5.2.1.8" evidence="2 5"/>
<dbReference type="Pfam" id="PF00254">
    <property type="entry name" value="FKBP_C"/>
    <property type="match status" value="1"/>
</dbReference>
<dbReference type="PANTHER" id="PTHR10516:SF268">
    <property type="entry name" value="PEPTIDYL-PROLYL CIS-TRANS ISOMERASE PASTICCINO1"/>
    <property type="match status" value="1"/>
</dbReference>
<evidence type="ECO:0000256" key="1">
    <source>
        <dbReference type="ARBA" id="ARBA00000971"/>
    </source>
</evidence>
<evidence type="ECO:0000259" key="6">
    <source>
        <dbReference type="PROSITE" id="PS50059"/>
    </source>
</evidence>
<dbReference type="InterPro" id="IPR001179">
    <property type="entry name" value="PPIase_FKBP_dom"/>
</dbReference>
<keyword evidence="3 5" id="KW-0697">Rotamase</keyword>
<dbReference type="SUPFAM" id="SSF54534">
    <property type="entry name" value="FKBP-like"/>
    <property type="match status" value="1"/>
</dbReference>
<feature type="non-terminal residue" evidence="7">
    <location>
        <position position="170"/>
    </location>
</feature>
<dbReference type="GO" id="GO:0005737">
    <property type="term" value="C:cytoplasm"/>
    <property type="evidence" value="ECO:0007669"/>
    <property type="project" value="TreeGrafter"/>
</dbReference>
<accession>A0AA38FH07</accession>
<comment type="caution">
    <text evidence="7">The sequence shown here is derived from an EMBL/GenBank/DDBJ whole genome shotgun (WGS) entry which is preliminary data.</text>
</comment>
<evidence type="ECO:0000256" key="3">
    <source>
        <dbReference type="ARBA" id="ARBA00023110"/>
    </source>
</evidence>
<dbReference type="Proteomes" id="UP000824469">
    <property type="component" value="Unassembled WGS sequence"/>
</dbReference>
<name>A0AA38FH07_TAXCH</name>
<dbReference type="AlphaFoldDB" id="A0AA38FH07"/>
<evidence type="ECO:0000256" key="5">
    <source>
        <dbReference type="PROSITE-ProRule" id="PRU00277"/>
    </source>
</evidence>
<keyword evidence="4 5" id="KW-0413">Isomerase</keyword>
<reference evidence="7 8" key="1">
    <citation type="journal article" date="2021" name="Nat. Plants">
        <title>The Taxus genome provides insights into paclitaxel biosynthesis.</title>
        <authorList>
            <person name="Xiong X."/>
            <person name="Gou J."/>
            <person name="Liao Q."/>
            <person name="Li Y."/>
            <person name="Zhou Q."/>
            <person name="Bi G."/>
            <person name="Li C."/>
            <person name="Du R."/>
            <person name="Wang X."/>
            <person name="Sun T."/>
            <person name="Guo L."/>
            <person name="Liang H."/>
            <person name="Lu P."/>
            <person name="Wu Y."/>
            <person name="Zhang Z."/>
            <person name="Ro D.K."/>
            <person name="Shang Y."/>
            <person name="Huang S."/>
            <person name="Yan J."/>
        </authorList>
    </citation>
    <scope>NUCLEOTIDE SEQUENCE [LARGE SCALE GENOMIC DNA]</scope>
    <source>
        <strain evidence="7">Ta-2019</strain>
    </source>
</reference>
<evidence type="ECO:0000313" key="7">
    <source>
        <dbReference type="EMBL" id="KAH9301632.1"/>
    </source>
</evidence>
<dbReference type="Gene3D" id="3.10.50.40">
    <property type="match status" value="1"/>
</dbReference>
<dbReference type="PROSITE" id="PS50059">
    <property type="entry name" value="FKBP_PPIASE"/>
    <property type="match status" value="1"/>
</dbReference>
<dbReference type="OMA" id="KAIMSTF"/>
<protein>
    <recommendedName>
        <fullName evidence="2 5">peptidylprolyl isomerase</fullName>
        <ecNumber evidence="2 5">5.2.1.8</ecNumber>
    </recommendedName>
</protein>
<keyword evidence="8" id="KW-1185">Reference proteome</keyword>
<dbReference type="GO" id="GO:0003755">
    <property type="term" value="F:peptidyl-prolyl cis-trans isomerase activity"/>
    <property type="evidence" value="ECO:0007669"/>
    <property type="project" value="UniProtKB-KW"/>
</dbReference>
<organism evidence="7 8">
    <name type="scientific">Taxus chinensis</name>
    <name type="common">Chinese yew</name>
    <name type="synonym">Taxus wallichiana var. chinensis</name>
    <dbReference type="NCBI Taxonomy" id="29808"/>
    <lineage>
        <taxon>Eukaryota</taxon>
        <taxon>Viridiplantae</taxon>
        <taxon>Streptophyta</taxon>
        <taxon>Embryophyta</taxon>
        <taxon>Tracheophyta</taxon>
        <taxon>Spermatophyta</taxon>
        <taxon>Pinopsida</taxon>
        <taxon>Pinidae</taxon>
        <taxon>Conifers II</taxon>
        <taxon>Cupressales</taxon>
        <taxon>Taxaceae</taxon>
        <taxon>Taxus</taxon>
    </lineage>
</organism>
<dbReference type="EMBL" id="JAHRHJ020000009">
    <property type="protein sequence ID" value="KAH9301632.1"/>
    <property type="molecule type" value="Genomic_DNA"/>
</dbReference>
<evidence type="ECO:0000256" key="2">
    <source>
        <dbReference type="ARBA" id="ARBA00013194"/>
    </source>
</evidence>
<proteinExistence type="predicted"/>
<dbReference type="InterPro" id="IPR050689">
    <property type="entry name" value="FKBP-type_PPIase"/>
</dbReference>
<comment type="catalytic activity">
    <reaction evidence="1 5">
        <text>[protein]-peptidylproline (omega=180) = [protein]-peptidylproline (omega=0)</text>
        <dbReference type="Rhea" id="RHEA:16237"/>
        <dbReference type="Rhea" id="RHEA-COMP:10747"/>
        <dbReference type="Rhea" id="RHEA-COMP:10748"/>
        <dbReference type="ChEBI" id="CHEBI:83833"/>
        <dbReference type="ChEBI" id="CHEBI:83834"/>
        <dbReference type="EC" id="5.2.1.8"/>
    </reaction>
</comment>